<feature type="compositionally biased region" description="Acidic residues" evidence="4">
    <location>
        <begin position="918"/>
        <end position="936"/>
    </location>
</feature>
<feature type="region of interest" description="Disordered" evidence="4">
    <location>
        <begin position="791"/>
        <end position="936"/>
    </location>
</feature>
<dbReference type="InterPro" id="IPR024095">
    <property type="entry name" value="Vesicle_P115"/>
</dbReference>
<evidence type="ECO:0000256" key="3">
    <source>
        <dbReference type="ARBA" id="ARBA00023054"/>
    </source>
</evidence>
<sequence length="936" mass="102325">MNFGGNQYASIFSTKLSSAYNQLRGDLGAPQTAGETIGKLVERIQTSPAVEDRRTAVLGLKGLSRDWKEDVGNAAMESLLAVLQHDAPHDVDSAKAVLETFMQLCEVPEKPARDDPGLRFTDVFLSTATPFHSLLNMLSTSPSFYPRFYTLQFLSQLLTSRPALSQSYIMSAPPPGLEGILSILDTRAREMLRNEALLLLPVMVAGNADFQKIVAFSGAFEKLFEIIDKEGGIDGGIVVQDTLTAVGSLLRFNVSNQNYFRELSLIPSIPPILGFPAGLTADAQSPDDYCLQYWPEQKIHNTGLVLGLIRMLILQSSMASSNVTRALVELSLSSNAPNSIKSQSLNTLTPILLSSTANQNLLSSLQLSPLVPVPADDANPNGGFVREGARPGVVTLVDSVVEGDAAGGRSLRGRAAGVNMFEAYVTGNDDARLDLLASLTPSDSPSAGSTILSGLLDLPSTSSTPFDPYRPLFACLLLAHLLRSSEHAKKLAREITLTPPGGEEEDKASLIQLVVGNLMMASREQAEAVNRTAKDGIRPEGSEGMDEEDWTRVMVGYLVLLCTWLWDSPRSVKEFLGESANLQILIQPITQTTGIDPLVQGLSAFLLGVCYEFNREPGEITRATLHPILHSRIGPDQFVSRMARLREDPRFRAVQPDAFDTDGGAADHPVAVPVRDVQEGAEGGEMGVEEDEGLELWFDWAFVDFWKNHYYTIQRSIAIEPDAVRGSGPSSSDEGETASIIMSLRQKLKAQTDEVMQLQSRLSKINDENRAEKEKLSKEVSSLTEQLSTLSTSLTTSESAQKDQSAHLDSLTSQLEAERAKSASTSSLSSDLERTQADLKTTKEMLSAMEKRAEESEAKLKEAEERVEAAEKEARESFIRAQSAENEKEHEDLLVLLEEMSEKRKKDRERIKTLGGEVSEDEEEEEEEEGEGEDKA</sequence>
<dbReference type="GO" id="GO:0048211">
    <property type="term" value="P:Golgi vesicle docking"/>
    <property type="evidence" value="ECO:0007669"/>
    <property type="project" value="TreeGrafter"/>
</dbReference>
<organism evidence="7 8">
    <name type="scientific">Dioszegia hungarica</name>
    <dbReference type="NCBI Taxonomy" id="4972"/>
    <lineage>
        <taxon>Eukaryota</taxon>
        <taxon>Fungi</taxon>
        <taxon>Dikarya</taxon>
        <taxon>Basidiomycota</taxon>
        <taxon>Agaricomycotina</taxon>
        <taxon>Tremellomycetes</taxon>
        <taxon>Tremellales</taxon>
        <taxon>Bulleribasidiaceae</taxon>
        <taxon>Dioszegia</taxon>
    </lineage>
</organism>
<proteinExistence type="predicted"/>
<dbReference type="PANTHER" id="PTHR10013:SF0">
    <property type="entry name" value="GENERAL VESICULAR TRANSPORT FACTOR P115"/>
    <property type="match status" value="1"/>
</dbReference>
<dbReference type="InterPro" id="IPR011989">
    <property type="entry name" value="ARM-like"/>
</dbReference>
<comment type="caution">
    <text evidence="7">The sequence shown here is derived from an EMBL/GenBank/DDBJ whole genome shotgun (WGS) entry which is preliminary data.</text>
</comment>
<feature type="compositionally biased region" description="Basic and acidic residues" evidence="4">
    <location>
        <begin position="900"/>
        <end position="912"/>
    </location>
</feature>
<dbReference type="AlphaFoldDB" id="A0AA38LYQ5"/>
<evidence type="ECO:0000313" key="8">
    <source>
        <dbReference type="Proteomes" id="UP001164286"/>
    </source>
</evidence>
<evidence type="ECO:0000256" key="1">
    <source>
        <dbReference type="ARBA" id="ARBA00004555"/>
    </source>
</evidence>
<dbReference type="SUPFAM" id="SSF48371">
    <property type="entry name" value="ARM repeat"/>
    <property type="match status" value="1"/>
</dbReference>
<feature type="compositionally biased region" description="Basic and acidic residues" evidence="4">
    <location>
        <begin position="831"/>
        <end position="878"/>
    </location>
</feature>
<evidence type="ECO:0000313" key="7">
    <source>
        <dbReference type="EMBL" id="KAI9639254.1"/>
    </source>
</evidence>
<evidence type="ECO:0000259" key="6">
    <source>
        <dbReference type="Pfam" id="PF04871"/>
    </source>
</evidence>
<dbReference type="GO" id="GO:0048280">
    <property type="term" value="P:vesicle fusion with Golgi apparatus"/>
    <property type="evidence" value="ECO:0007669"/>
    <property type="project" value="InterPro"/>
</dbReference>
<dbReference type="GO" id="GO:0006888">
    <property type="term" value="P:endoplasmic reticulum to Golgi vesicle-mediated transport"/>
    <property type="evidence" value="ECO:0007669"/>
    <property type="project" value="TreeGrafter"/>
</dbReference>
<dbReference type="GO" id="GO:0006886">
    <property type="term" value="P:intracellular protein transport"/>
    <property type="evidence" value="ECO:0007669"/>
    <property type="project" value="InterPro"/>
</dbReference>
<dbReference type="GO" id="GO:0005783">
    <property type="term" value="C:endoplasmic reticulum"/>
    <property type="evidence" value="ECO:0007669"/>
    <property type="project" value="TreeGrafter"/>
</dbReference>
<dbReference type="FunFam" id="1.25.10.10:FF:000296">
    <property type="entry name" value="Related to transport protein USO1"/>
    <property type="match status" value="1"/>
</dbReference>
<dbReference type="EMBL" id="JAKWFO010000001">
    <property type="protein sequence ID" value="KAI9639254.1"/>
    <property type="molecule type" value="Genomic_DNA"/>
</dbReference>
<dbReference type="Gene3D" id="1.25.10.10">
    <property type="entry name" value="Leucine-rich Repeat Variant"/>
    <property type="match status" value="1"/>
</dbReference>
<reference evidence="7" key="1">
    <citation type="journal article" date="2022" name="G3 (Bethesda)">
        <title>High quality genome of the basidiomycete yeast Dioszegia hungarica PDD-24b-2 isolated from cloud water.</title>
        <authorList>
            <person name="Jarrige D."/>
            <person name="Haridas S."/>
            <person name="Bleykasten-Grosshans C."/>
            <person name="Joly M."/>
            <person name="Nadalig T."/>
            <person name="Sancelme M."/>
            <person name="Vuilleumier S."/>
            <person name="Grigoriev I.V."/>
            <person name="Amato P."/>
            <person name="Bringel F."/>
        </authorList>
    </citation>
    <scope>NUCLEOTIDE SEQUENCE</scope>
    <source>
        <strain evidence="7">PDD-24b-2</strain>
    </source>
</reference>
<feature type="domain" description="Uso1/p115-like vesicle tethering protein C-terminal" evidence="6">
    <location>
        <begin position="824"/>
        <end position="933"/>
    </location>
</feature>
<accession>A0AA38LYQ5</accession>
<dbReference type="InterPro" id="IPR006955">
    <property type="entry name" value="Uso1_p115_C"/>
</dbReference>
<gene>
    <name evidence="7" type="ORF">MKK02DRAFT_19254</name>
</gene>
<dbReference type="GO" id="GO:0012507">
    <property type="term" value="C:ER to Golgi transport vesicle membrane"/>
    <property type="evidence" value="ECO:0007669"/>
    <property type="project" value="TreeGrafter"/>
</dbReference>
<dbReference type="InterPro" id="IPR016024">
    <property type="entry name" value="ARM-type_fold"/>
</dbReference>
<keyword evidence="2" id="KW-0333">Golgi apparatus</keyword>
<dbReference type="PANTHER" id="PTHR10013">
    <property type="entry name" value="GENERAL VESICULAR TRANSPORT FACTOR P115"/>
    <property type="match status" value="1"/>
</dbReference>
<comment type="subcellular location">
    <subcellularLocation>
        <location evidence="1">Golgi apparatus</location>
    </subcellularLocation>
</comment>
<dbReference type="GO" id="GO:0005795">
    <property type="term" value="C:Golgi stack"/>
    <property type="evidence" value="ECO:0007669"/>
    <property type="project" value="TreeGrafter"/>
</dbReference>
<evidence type="ECO:0000256" key="2">
    <source>
        <dbReference type="ARBA" id="ARBA00023034"/>
    </source>
</evidence>
<dbReference type="InterPro" id="IPR006953">
    <property type="entry name" value="Vesicle_Uso1_P115_head"/>
</dbReference>
<keyword evidence="8" id="KW-1185">Reference proteome</keyword>
<dbReference type="Pfam" id="PF04871">
    <property type="entry name" value="Uso1_p115_C"/>
    <property type="match status" value="1"/>
</dbReference>
<protein>
    <submittedName>
        <fullName evidence="7">P115 like vesicle tethering protein</fullName>
    </submittedName>
</protein>
<dbReference type="GO" id="GO:0000139">
    <property type="term" value="C:Golgi membrane"/>
    <property type="evidence" value="ECO:0007669"/>
    <property type="project" value="InterPro"/>
</dbReference>
<dbReference type="RefSeq" id="XP_052949031.1">
    <property type="nucleotide sequence ID" value="XM_053086064.1"/>
</dbReference>
<evidence type="ECO:0000259" key="5">
    <source>
        <dbReference type="Pfam" id="PF04869"/>
    </source>
</evidence>
<dbReference type="GeneID" id="77725265"/>
<name>A0AA38LYQ5_9TREE</name>
<feature type="domain" description="Vesicle tethering protein Uso1/P115-like head" evidence="5">
    <location>
        <begin position="384"/>
        <end position="717"/>
    </location>
</feature>
<keyword evidence="3" id="KW-0175">Coiled coil</keyword>
<dbReference type="Pfam" id="PF04869">
    <property type="entry name" value="Uso1_p115_head"/>
    <property type="match status" value="1"/>
</dbReference>
<dbReference type="Proteomes" id="UP001164286">
    <property type="component" value="Unassembled WGS sequence"/>
</dbReference>
<evidence type="ECO:0000256" key="4">
    <source>
        <dbReference type="SAM" id="MobiDB-lite"/>
    </source>
</evidence>